<dbReference type="Proteomes" id="UP000694402">
    <property type="component" value="Unassembled WGS sequence"/>
</dbReference>
<feature type="compositionally biased region" description="Low complexity" evidence="4">
    <location>
        <begin position="592"/>
        <end position="602"/>
    </location>
</feature>
<dbReference type="GO" id="GO:0030136">
    <property type="term" value="C:clathrin-coated vesicle"/>
    <property type="evidence" value="ECO:0007669"/>
    <property type="project" value="UniProtKB-SubCell"/>
</dbReference>
<dbReference type="Gene3D" id="2.60.40.1110">
    <property type="match status" value="1"/>
</dbReference>
<dbReference type="CDD" id="cd06257">
    <property type="entry name" value="DnaJ"/>
    <property type="match status" value="1"/>
</dbReference>
<dbReference type="SMART" id="SM01326">
    <property type="entry name" value="PTEN_C2"/>
    <property type="match status" value="1"/>
</dbReference>
<dbReference type="SUPFAM" id="SSF52799">
    <property type="entry name" value="(Phosphotyrosine protein) phosphatases II"/>
    <property type="match status" value="1"/>
</dbReference>
<feature type="compositionally biased region" description="Acidic residues" evidence="4">
    <location>
        <begin position="512"/>
        <end position="526"/>
    </location>
</feature>
<dbReference type="PANTHER" id="PTHR23172:SF34">
    <property type="entry name" value="CYCLIN-G-ASSOCIATED KINASE"/>
    <property type="match status" value="1"/>
</dbReference>
<feature type="compositionally biased region" description="Low complexity" evidence="4">
    <location>
        <begin position="732"/>
        <end position="749"/>
    </location>
</feature>
<evidence type="ECO:0000256" key="1">
    <source>
        <dbReference type="ARBA" id="ARBA00004132"/>
    </source>
</evidence>
<dbReference type="FunFam" id="3.90.190.10:FF:000008">
    <property type="entry name" value="putative tyrosine-protein phosphatase auxilin isoform X2"/>
    <property type="match status" value="1"/>
</dbReference>
<dbReference type="PROSITE" id="PS50076">
    <property type="entry name" value="DNAJ_2"/>
    <property type="match status" value="1"/>
</dbReference>
<feature type="compositionally biased region" description="Low complexity" evidence="4">
    <location>
        <begin position="640"/>
        <end position="660"/>
    </location>
</feature>
<evidence type="ECO:0000259" key="5">
    <source>
        <dbReference type="PROSITE" id="PS50076"/>
    </source>
</evidence>
<evidence type="ECO:0000256" key="4">
    <source>
        <dbReference type="SAM" id="MobiDB-lite"/>
    </source>
</evidence>
<dbReference type="AlphaFoldDB" id="A0A8C8CN07"/>
<feature type="domain" description="J" evidence="5">
    <location>
        <begin position="892"/>
        <end position="956"/>
    </location>
</feature>
<dbReference type="FunFam" id="2.60.40.1110:FF:000001">
    <property type="entry name" value="cyclin-G-associated kinase isoform X2"/>
    <property type="match status" value="1"/>
</dbReference>
<evidence type="ECO:0000259" key="7">
    <source>
        <dbReference type="PROSITE" id="PS51182"/>
    </source>
</evidence>
<evidence type="ECO:0008006" key="10">
    <source>
        <dbReference type="Google" id="ProtNLM"/>
    </source>
</evidence>
<protein>
    <recommendedName>
        <fullName evidence="10">Cyclin G associated kinase</fullName>
    </recommendedName>
</protein>
<accession>A0A8C8CN07</accession>
<reference evidence="8" key="2">
    <citation type="submission" date="2025-09" db="UniProtKB">
        <authorList>
            <consortium name="Ensembl"/>
        </authorList>
    </citation>
    <scope>IDENTIFICATION</scope>
</reference>
<dbReference type="Pfam" id="PF10409">
    <property type="entry name" value="PTEN_C2"/>
    <property type="match status" value="1"/>
</dbReference>
<feature type="domain" description="C2 tensin-type" evidence="7">
    <location>
        <begin position="265"/>
        <end position="403"/>
    </location>
</feature>
<feature type="compositionally biased region" description="Polar residues" evidence="4">
    <location>
        <begin position="750"/>
        <end position="769"/>
    </location>
</feature>
<reference evidence="8" key="1">
    <citation type="submission" date="2025-08" db="UniProtKB">
        <authorList>
            <consortium name="Ensembl"/>
        </authorList>
    </citation>
    <scope>IDENTIFICATION</scope>
</reference>
<dbReference type="InterPro" id="IPR001623">
    <property type="entry name" value="DnaJ_domain"/>
</dbReference>
<evidence type="ECO:0000313" key="9">
    <source>
        <dbReference type="Proteomes" id="UP000694402"/>
    </source>
</evidence>
<dbReference type="GO" id="GO:0030276">
    <property type="term" value="F:clathrin binding"/>
    <property type="evidence" value="ECO:0007669"/>
    <property type="project" value="TreeGrafter"/>
</dbReference>
<evidence type="ECO:0000256" key="3">
    <source>
        <dbReference type="ARBA" id="ARBA00023329"/>
    </source>
</evidence>
<dbReference type="SUPFAM" id="SSF49562">
    <property type="entry name" value="C2 domain (Calcium/lipid-binding domain, CaLB)"/>
    <property type="match status" value="1"/>
</dbReference>
<dbReference type="GeneTree" id="ENSGT00940000159527"/>
<name>A0A8C8CN07_ONCTS</name>
<evidence type="ECO:0000259" key="6">
    <source>
        <dbReference type="PROSITE" id="PS51181"/>
    </source>
</evidence>
<dbReference type="InterPro" id="IPR029023">
    <property type="entry name" value="Tensin_phosphatase"/>
</dbReference>
<dbReference type="Gene3D" id="1.10.287.110">
    <property type="entry name" value="DnaJ domain"/>
    <property type="match status" value="1"/>
</dbReference>
<dbReference type="InterPro" id="IPR035892">
    <property type="entry name" value="C2_domain_sf"/>
</dbReference>
<dbReference type="GO" id="GO:0072583">
    <property type="term" value="P:clathrin-dependent endocytosis"/>
    <property type="evidence" value="ECO:0007669"/>
    <property type="project" value="TreeGrafter"/>
</dbReference>
<gene>
    <name evidence="8" type="primary">DNAJC6</name>
</gene>
<dbReference type="PROSITE" id="PS51181">
    <property type="entry name" value="PPASE_TENSIN"/>
    <property type="match status" value="1"/>
</dbReference>
<dbReference type="SMART" id="SM00271">
    <property type="entry name" value="DnaJ"/>
    <property type="match status" value="1"/>
</dbReference>
<organism evidence="8 9">
    <name type="scientific">Oncorhynchus tshawytscha</name>
    <name type="common">Chinook salmon</name>
    <name type="synonym">Salmo tshawytscha</name>
    <dbReference type="NCBI Taxonomy" id="74940"/>
    <lineage>
        <taxon>Eukaryota</taxon>
        <taxon>Metazoa</taxon>
        <taxon>Chordata</taxon>
        <taxon>Craniata</taxon>
        <taxon>Vertebrata</taxon>
        <taxon>Euteleostomi</taxon>
        <taxon>Actinopterygii</taxon>
        <taxon>Neopterygii</taxon>
        <taxon>Teleostei</taxon>
        <taxon>Protacanthopterygii</taxon>
        <taxon>Salmoniformes</taxon>
        <taxon>Salmonidae</taxon>
        <taxon>Salmoninae</taxon>
        <taxon>Oncorhynchus</taxon>
    </lineage>
</organism>
<feature type="region of interest" description="Disordered" evidence="4">
    <location>
        <begin position="441"/>
        <end position="609"/>
    </location>
</feature>
<evidence type="ECO:0000256" key="2">
    <source>
        <dbReference type="ARBA" id="ARBA00022553"/>
    </source>
</evidence>
<dbReference type="InterPro" id="IPR029021">
    <property type="entry name" value="Prot-tyrosine_phosphatase-like"/>
</dbReference>
<dbReference type="PROSITE" id="PS51182">
    <property type="entry name" value="C2_TENSIN"/>
    <property type="match status" value="1"/>
</dbReference>
<feature type="compositionally biased region" description="Polar residues" evidence="4">
    <location>
        <begin position="452"/>
        <end position="492"/>
    </location>
</feature>
<dbReference type="InterPro" id="IPR014020">
    <property type="entry name" value="Tensin_C2-dom"/>
</dbReference>
<comment type="subcellular location">
    <subcellularLocation>
        <location evidence="1">Cytoplasmic vesicle</location>
        <location evidence="1">Clathrin-coated vesicle</location>
    </subcellularLocation>
</comment>
<dbReference type="InterPro" id="IPR036869">
    <property type="entry name" value="J_dom_sf"/>
</dbReference>
<sequence length="956" mass="104899">MKCIYESPHFFQDSKKKKKKGYNKCTPCVQLLEASPHHCSFFCSSTSHITNETLSGVYGADPDQGGGFLDILKGGTERFLTNIKDTSSKVIQSVASYTKGDLDISYITSRIAGMYPHSRVESAIKNNMEDVRLFLDGRHAGHYAVYNLTKRSYRPTRFHNRVSECGWQARRAPNLRSLYSLCKNMHLWLKQDQRNIAVVHCLDGRAASAVAVCSFLCFCRLFTTAEAAVYMFSMKRCPPGISPSHKRYMEYMCDMMADEPITPHSRPILIRSITMTPVPLFNKQKSGCRPFCEVYVGDERVATTSGEYDKMKDFKLEDGRAEIPLNVTVQGDVLVVIFHARSTLGGRLQAKMASMKMFQIQFHTGFVPQNATTVKFAKYDLDATDIQEKYPDLFQVHLDMEVDPCDRPSNKTPPWDNFATKGLNPKILFSSRDEQQEILTKFGKPELPRQPGSFSGSFYDTASSPLEQTPDSSTMEAESHQSTDTNANNFFQTLDWDGMSPRTSDSLGGTIDDQDELSDASVDEESNSGLAGEPPLSREPSESLFNAGFQAAATPQESPGPSDTADLLGLTSDLSSTAPPQPSTTAGGMKASSSNSDLLNDLFAPTPNSATPKPINDLFDLFGMGSSSNQTGPDLFGDLLSSDTNTNPPPTSNSSLFNLNKLTNNPPKMTSSASQPDLLGGWDSWASSGSMAAFFFFSPLGIPAPGVSSFSKAKSQSFDPFADLGKLGPTLSGSSSGSFSGPGFNPKSGASTKTAAQSWQQTGRPSAGQSKPWMAPSAAAPKAQPPQPAKPNYNLNFSVIGGREERGVRGPGFGPKPKVKEDDFEDLLSTQGFASKLSDKSGPRTIAEMRKQELSRNMDPLKLQILDWIEGKERNIRALLSTLHTVLWEGETRWKPVNIADLVTPDQVKRYYRKAALVVHPDKAAGKPYEDYATLIFMELNDAWSEFENQGSKALF</sequence>
<dbReference type="Ensembl" id="ENSOTST00005016014.2">
    <property type="protein sequence ID" value="ENSOTSP00005014653.2"/>
    <property type="gene ID" value="ENSOTSG00005000391.2"/>
</dbReference>
<keyword evidence="3" id="KW-0968">Cytoplasmic vesicle</keyword>
<dbReference type="Gene3D" id="3.90.190.10">
    <property type="entry name" value="Protein tyrosine phosphatase superfamily"/>
    <property type="match status" value="1"/>
</dbReference>
<evidence type="ECO:0000313" key="8">
    <source>
        <dbReference type="Ensembl" id="ENSOTSP00005014653.2"/>
    </source>
</evidence>
<dbReference type="PANTHER" id="PTHR23172">
    <property type="entry name" value="AUXILIN/CYCLIN G-ASSOCIATED KINASE-RELATED"/>
    <property type="match status" value="1"/>
</dbReference>
<feature type="domain" description="Phosphatase tensin-type" evidence="6">
    <location>
        <begin position="93"/>
        <end position="259"/>
    </location>
</feature>
<dbReference type="FunFam" id="1.10.287.110:FF:000002">
    <property type="entry name" value="putative tyrosine-protein phosphatase auxilin isoform X2"/>
    <property type="match status" value="1"/>
</dbReference>
<dbReference type="GO" id="GO:0072318">
    <property type="term" value="P:clathrin coat disassembly"/>
    <property type="evidence" value="ECO:0007669"/>
    <property type="project" value="TreeGrafter"/>
</dbReference>
<keyword evidence="9" id="KW-1185">Reference proteome</keyword>
<proteinExistence type="predicted"/>
<feature type="compositionally biased region" description="Low complexity" evidence="4">
    <location>
        <begin position="562"/>
        <end position="578"/>
    </location>
</feature>
<keyword evidence="2" id="KW-0597">Phosphoprotein</keyword>
<feature type="region of interest" description="Disordered" evidence="4">
    <location>
        <begin position="732"/>
        <end position="792"/>
    </location>
</feature>
<dbReference type="SUPFAM" id="SSF46565">
    <property type="entry name" value="Chaperone J-domain"/>
    <property type="match status" value="1"/>
</dbReference>
<feature type="compositionally biased region" description="Polar residues" evidence="4">
    <location>
        <begin position="661"/>
        <end position="675"/>
    </location>
</feature>
<feature type="region of interest" description="Disordered" evidence="4">
    <location>
        <begin position="639"/>
        <end position="675"/>
    </location>
</feature>